<dbReference type="CDD" id="cd07389">
    <property type="entry name" value="MPP_PhoD"/>
    <property type="match status" value="1"/>
</dbReference>
<dbReference type="InterPro" id="IPR038607">
    <property type="entry name" value="PhoD-like_sf"/>
</dbReference>
<evidence type="ECO:0000313" key="4">
    <source>
        <dbReference type="Proteomes" id="UP000004095"/>
    </source>
</evidence>
<dbReference type="Gene3D" id="3.60.21.70">
    <property type="entry name" value="PhoD-like phosphatase"/>
    <property type="match status" value="1"/>
</dbReference>
<evidence type="ECO:0000313" key="3">
    <source>
        <dbReference type="EMBL" id="EAY24156.1"/>
    </source>
</evidence>
<reference evidence="3 4" key="1">
    <citation type="submission" date="2007-01" db="EMBL/GenBank/DDBJ databases">
        <authorList>
            <person name="Haygood M."/>
            <person name="Podell S."/>
            <person name="Anderson C."/>
            <person name="Hopkinson B."/>
            <person name="Roe K."/>
            <person name="Barbeau K."/>
            <person name="Gaasterland T."/>
            <person name="Ferriera S."/>
            <person name="Johnson J."/>
            <person name="Kravitz S."/>
            <person name="Beeson K."/>
            <person name="Sutton G."/>
            <person name="Rogers Y.-H."/>
            <person name="Friedman R."/>
            <person name="Frazier M."/>
            <person name="Venter J.C."/>
        </authorList>
    </citation>
    <scope>NUCLEOTIDE SEQUENCE [LARGE SCALE GENOMIC DNA]</scope>
    <source>
        <strain evidence="3 4">ATCC 23134</strain>
    </source>
</reference>
<keyword evidence="1" id="KW-0732">Signal</keyword>
<dbReference type="SUPFAM" id="SSF56300">
    <property type="entry name" value="Metallo-dependent phosphatases"/>
    <property type="match status" value="1"/>
</dbReference>
<dbReference type="Proteomes" id="UP000004095">
    <property type="component" value="Unassembled WGS sequence"/>
</dbReference>
<organism evidence="3 4">
    <name type="scientific">Microscilla marina ATCC 23134</name>
    <dbReference type="NCBI Taxonomy" id="313606"/>
    <lineage>
        <taxon>Bacteria</taxon>
        <taxon>Pseudomonadati</taxon>
        <taxon>Bacteroidota</taxon>
        <taxon>Cytophagia</taxon>
        <taxon>Cytophagales</taxon>
        <taxon>Microscillaceae</taxon>
        <taxon>Microscilla</taxon>
    </lineage>
</organism>
<dbReference type="InterPro" id="IPR018946">
    <property type="entry name" value="PhoD-like_MPP"/>
</dbReference>
<dbReference type="EMBL" id="AAWS01000080">
    <property type="protein sequence ID" value="EAY24156.1"/>
    <property type="molecule type" value="Genomic_DNA"/>
</dbReference>
<dbReference type="eggNOG" id="COG3540">
    <property type="taxonomic scope" value="Bacteria"/>
</dbReference>
<protein>
    <submittedName>
        <fullName evidence="3">Alkaline phosphatase D domain protein</fullName>
    </submittedName>
</protein>
<sequence>MKKIQRLIVLLTITLGALTQACAQKEALKTPASNQSSSNQQKADLVIAFGSCNKQYMAQPLWKDIAQNNPALWVWLGDNIYGDTQNMELMKSKYDQQLRNQGYKKLIEQVKVIGIWDDHDYGINDGGEEFPKKKESQQLMLDFLKYPANSPIRQQEGVYNSYTMTKGGHTVKVILLDTRYFRGTLKRVNGVYQVNTTGTMLGKTQWQWLENELNNSLADVNIIGSSIQFIPDEHRFEKWANFPKERQRFFDLVAKTKVKNVVLISGDRHIAEVSKYEASNLSYPLYEITSSGLTHTWRRKATEKNRYREGELMIALNFGVFEFYFGESPKVVGHIKGRQNKVLQTVTIPLRK</sequence>
<name>A1ZZP8_MICM2</name>
<proteinExistence type="predicted"/>
<dbReference type="RefSeq" id="WP_002705418.1">
    <property type="nucleotide sequence ID" value="NZ_AAWS01000080.1"/>
</dbReference>
<evidence type="ECO:0000259" key="2">
    <source>
        <dbReference type="Pfam" id="PF09423"/>
    </source>
</evidence>
<comment type="caution">
    <text evidence="3">The sequence shown here is derived from an EMBL/GenBank/DDBJ whole genome shotgun (WGS) entry which is preliminary data.</text>
</comment>
<gene>
    <name evidence="3" type="ORF">M23134_00971</name>
</gene>
<dbReference type="PANTHER" id="PTHR33987">
    <property type="entry name" value="CALCINEURIN-LIKE METALLO-PHOSPHOESTERASE SUPERFAMILY PROTEIN"/>
    <property type="match status" value="1"/>
</dbReference>
<accession>A1ZZP8</accession>
<feature type="signal peptide" evidence="1">
    <location>
        <begin position="1"/>
        <end position="23"/>
    </location>
</feature>
<feature type="chain" id="PRO_5002642577" evidence="1">
    <location>
        <begin position="24"/>
        <end position="352"/>
    </location>
</feature>
<dbReference type="PANTHER" id="PTHR33987:SF1">
    <property type="entry name" value="CALCINEURIN-LIKE METALLO-PHOSPHOESTERASE SUPERFAMILY PROTEIN"/>
    <property type="match status" value="1"/>
</dbReference>
<keyword evidence="4" id="KW-1185">Reference proteome</keyword>
<dbReference type="Pfam" id="PF09423">
    <property type="entry name" value="PhoD"/>
    <property type="match status" value="1"/>
</dbReference>
<dbReference type="AlphaFoldDB" id="A1ZZP8"/>
<feature type="domain" description="PhoD-like phosphatase metallophosphatase" evidence="2">
    <location>
        <begin position="60"/>
        <end position="295"/>
    </location>
</feature>
<dbReference type="InterPro" id="IPR029052">
    <property type="entry name" value="Metallo-depent_PP-like"/>
</dbReference>
<evidence type="ECO:0000256" key="1">
    <source>
        <dbReference type="SAM" id="SignalP"/>
    </source>
</evidence>
<dbReference type="PROSITE" id="PS51257">
    <property type="entry name" value="PROKAR_LIPOPROTEIN"/>
    <property type="match status" value="1"/>
</dbReference>